<evidence type="ECO:0000313" key="3">
    <source>
        <dbReference type="Proteomes" id="UP000019763"/>
    </source>
</evidence>
<dbReference type="AlphaFoldDB" id="A0A023AZY5"/>
<evidence type="ECO:0000313" key="2">
    <source>
        <dbReference type="EMBL" id="EZG44702.1"/>
    </source>
</evidence>
<dbReference type="EMBL" id="AFNH02001070">
    <property type="protein sequence ID" value="EZG44702.1"/>
    <property type="molecule type" value="Genomic_DNA"/>
</dbReference>
<feature type="region of interest" description="Disordered" evidence="1">
    <location>
        <begin position="85"/>
        <end position="127"/>
    </location>
</feature>
<feature type="non-terminal residue" evidence="2">
    <location>
        <position position="1"/>
    </location>
</feature>
<keyword evidence="3" id="KW-1185">Reference proteome</keyword>
<dbReference type="VEuPathDB" id="CryptoDB:GNI_144620"/>
<dbReference type="Proteomes" id="UP000019763">
    <property type="component" value="Unassembled WGS sequence"/>
</dbReference>
<protein>
    <submittedName>
        <fullName evidence="2">Uncharacterized protein</fullName>
    </submittedName>
</protein>
<evidence type="ECO:0000256" key="1">
    <source>
        <dbReference type="SAM" id="MobiDB-lite"/>
    </source>
</evidence>
<dbReference type="RefSeq" id="XP_011134137.1">
    <property type="nucleotide sequence ID" value="XM_011135835.1"/>
</dbReference>
<feature type="compositionally biased region" description="Low complexity" evidence="1">
    <location>
        <begin position="1"/>
        <end position="11"/>
    </location>
</feature>
<organism evidence="2 3">
    <name type="scientific">Gregarina niphandrodes</name>
    <name type="common">Septate eugregarine</name>
    <dbReference type="NCBI Taxonomy" id="110365"/>
    <lineage>
        <taxon>Eukaryota</taxon>
        <taxon>Sar</taxon>
        <taxon>Alveolata</taxon>
        <taxon>Apicomplexa</taxon>
        <taxon>Conoidasida</taxon>
        <taxon>Gregarinasina</taxon>
        <taxon>Eugregarinorida</taxon>
        <taxon>Gregarinidae</taxon>
        <taxon>Gregarina</taxon>
    </lineage>
</organism>
<sequence>VVPAATAATAPVPAPSLRGNASMPTMQSPSPAKVEPRLTDEELARRLQEDEDAHYARELAAGDPARARAPDHVYSERLIGPPRAGYTASLLGDAPEPARPGRVSGTQRPQFVPPSLGVNLGSNPHPS</sequence>
<proteinExistence type="predicted"/>
<reference evidence="2" key="1">
    <citation type="submission" date="2013-12" db="EMBL/GenBank/DDBJ databases">
        <authorList>
            <person name="Omoto C.K."/>
            <person name="Sibley D."/>
            <person name="Venepally P."/>
            <person name="Hadjithomas M."/>
            <person name="Karamycheva S."/>
            <person name="Brunk B."/>
            <person name="Roos D."/>
            <person name="Caler E."/>
            <person name="Lorenzi H."/>
        </authorList>
    </citation>
    <scope>NUCLEOTIDE SEQUENCE</scope>
</reference>
<name>A0A023AZY5_GRENI</name>
<accession>A0A023AZY5</accession>
<gene>
    <name evidence="2" type="ORF">GNI_144620</name>
</gene>
<feature type="region of interest" description="Disordered" evidence="1">
    <location>
        <begin position="1"/>
        <end position="37"/>
    </location>
</feature>
<comment type="caution">
    <text evidence="2">The sequence shown here is derived from an EMBL/GenBank/DDBJ whole genome shotgun (WGS) entry which is preliminary data.</text>
</comment>
<dbReference type="GeneID" id="22915114"/>